<evidence type="ECO:0000259" key="5">
    <source>
        <dbReference type="PROSITE" id="PS51063"/>
    </source>
</evidence>
<dbReference type="EMBL" id="DWWJ01000031">
    <property type="protein sequence ID" value="HJC40272.1"/>
    <property type="molecule type" value="Genomic_DNA"/>
</dbReference>
<proteinExistence type="predicted"/>
<dbReference type="InterPro" id="IPR036390">
    <property type="entry name" value="WH_DNA-bd_sf"/>
</dbReference>
<dbReference type="SMART" id="SM00419">
    <property type="entry name" value="HTH_CRP"/>
    <property type="match status" value="1"/>
</dbReference>
<dbReference type="InterPro" id="IPR000595">
    <property type="entry name" value="cNMP-bd_dom"/>
</dbReference>
<accession>A0A9D2SYZ6</accession>
<dbReference type="InterPro" id="IPR012318">
    <property type="entry name" value="HTH_CRP"/>
</dbReference>
<feature type="domain" description="HTH crp-type" evidence="5">
    <location>
        <begin position="152"/>
        <end position="220"/>
    </location>
</feature>
<dbReference type="Pfam" id="PF13545">
    <property type="entry name" value="HTH_Crp_2"/>
    <property type="match status" value="1"/>
</dbReference>
<keyword evidence="1" id="KW-0805">Transcription regulation</keyword>
<dbReference type="PROSITE" id="PS50042">
    <property type="entry name" value="CNMP_BINDING_3"/>
    <property type="match status" value="1"/>
</dbReference>
<dbReference type="Pfam" id="PF00027">
    <property type="entry name" value="cNMP_binding"/>
    <property type="match status" value="1"/>
</dbReference>
<evidence type="ECO:0000256" key="3">
    <source>
        <dbReference type="ARBA" id="ARBA00023163"/>
    </source>
</evidence>
<dbReference type="PANTHER" id="PTHR24567:SF58">
    <property type="entry name" value="CYCLIC AMP-BINDING REGULATORY PROTEIN"/>
    <property type="match status" value="1"/>
</dbReference>
<dbReference type="GO" id="GO:0003700">
    <property type="term" value="F:DNA-binding transcription factor activity"/>
    <property type="evidence" value="ECO:0007669"/>
    <property type="project" value="TreeGrafter"/>
</dbReference>
<organism evidence="6 7">
    <name type="scientific">Candidatus Intestinimonas pullistercoris</name>
    <dbReference type="NCBI Taxonomy" id="2838623"/>
    <lineage>
        <taxon>Bacteria</taxon>
        <taxon>Bacillati</taxon>
        <taxon>Bacillota</taxon>
        <taxon>Clostridia</taxon>
        <taxon>Eubacteriales</taxon>
        <taxon>Intestinimonas</taxon>
    </lineage>
</organism>
<reference evidence="6" key="2">
    <citation type="submission" date="2021-04" db="EMBL/GenBank/DDBJ databases">
        <authorList>
            <person name="Gilroy R."/>
        </authorList>
    </citation>
    <scope>NUCLEOTIDE SEQUENCE</scope>
    <source>
        <strain evidence="6">CHK186-1790</strain>
    </source>
</reference>
<keyword evidence="3" id="KW-0804">Transcription</keyword>
<dbReference type="InterPro" id="IPR050397">
    <property type="entry name" value="Env_Response_Regulators"/>
</dbReference>
<dbReference type="PANTHER" id="PTHR24567">
    <property type="entry name" value="CRP FAMILY TRANSCRIPTIONAL REGULATORY PROTEIN"/>
    <property type="match status" value="1"/>
</dbReference>
<dbReference type="GO" id="GO:0003677">
    <property type="term" value="F:DNA binding"/>
    <property type="evidence" value="ECO:0007669"/>
    <property type="project" value="UniProtKB-KW"/>
</dbReference>
<dbReference type="PROSITE" id="PS51063">
    <property type="entry name" value="HTH_CRP_2"/>
    <property type="match status" value="1"/>
</dbReference>
<dbReference type="Proteomes" id="UP000823882">
    <property type="component" value="Unassembled WGS sequence"/>
</dbReference>
<dbReference type="Gene3D" id="2.60.120.10">
    <property type="entry name" value="Jelly Rolls"/>
    <property type="match status" value="1"/>
</dbReference>
<dbReference type="SUPFAM" id="SSF51206">
    <property type="entry name" value="cAMP-binding domain-like"/>
    <property type="match status" value="1"/>
</dbReference>
<dbReference type="SUPFAM" id="SSF46785">
    <property type="entry name" value="Winged helix' DNA-binding domain"/>
    <property type="match status" value="1"/>
</dbReference>
<protein>
    <submittedName>
        <fullName evidence="6">Crp/Fnr family transcriptional regulator</fullName>
    </submittedName>
</protein>
<dbReference type="GO" id="GO:0005829">
    <property type="term" value="C:cytosol"/>
    <property type="evidence" value="ECO:0007669"/>
    <property type="project" value="TreeGrafter"/>
</dbReference>
<name>A0A9D2SYZ6_9FIRM</name>
<comment type="caution">
    <text evidence="6">The sequence shown here is derived from an EMBL/GenBank/DDBJ whole genome shotgun (WGS) entry which is preliminary data.</text>
</comment>
<dbReference type="InterPro" id="IPR014710">
    <property type="entry name" value="RmlC-like_jellyroll"/>
</dbReference>
<feature type="domain" description="Cyclic nucleotide-binding" evidence="4">
    <location>
        <begin position="11"/>
        <end position="116"/>
    </location>
</feature>
<dbReference type="CDD" id="cd00038">
    <property type="entry name" value="CAP_ED"/>
    <property type="match status" value="1"/>
</dbReference>
<evidence type="ECO:0000256" key="2">
    <source>
        <dbReference type="ARBA" id="ARBA00023125"/>
    </source>
</evidence>
<evidence type="ECO:0000313" key="7">
    <source>
        <dbReference type="Proteomes" id="UP000823882"/>
    </source>
</evidence>
<evidence type="ECO:0000259" key="4">
    <source>
        <dbReference type="PROSITE" id="PS50042"/>
    </source>
</evidence>
<reference evidence="6" key="1">
    <citation type="journal article" date="2021" name="PeerJ">
        <title>Extensive microbial diversity within the chicken gut microbiome revealed by metagenomics and culture.</title>
        <authorList>
            <person name="Gilroy R."/>
            <person name="Ravi A."/>
            <person name="Getino M."/>
            <person name="Pursley I."/>
            <person name="Horton D.L."/>
            <person name="Alikhan N.F."/>
            <person name="Baker D."/>
            <person name="Gharbi K."/>
            <person name="Hall N."/>
            <person name="Watson M."/>
            <person name="Adriaenssens E.M."/>
            <person name="Foster-Nyarko E."/>
            <person name="Jarju S."/>
            <person name="Secka A."/>
            <person name="Antonio M."/>
            <person name="Oren A."/>
            <person name="Chaudhuri R.R."/>
            <person name="La Ragione R."/>
            <person name="Hildebrand F."/>
            <person name="Pallen M.J."/>
        </authorList>
    </citation>
    <scope>NUCLEOTIDE SEQUENCE</scope>
    <source>
        <strain evidence="6">CHK186-1790</strain>
    </source>
</reference>
<sequence>MDDAALSRTALFQGSGPEEVGAMLSCLGAQRRRFAKGQTVYRVGDIVTSLGMVLSGRVLIENDDLWGNTTVLDSVGPGQIFAETYACTPGEPMMVNVTAAEDAEILFLNVERVLRVCPRACAHHGRLLRNLLTLSAQKNLNLSRKIFHTSAKSIRGRLLSYLSDQAMRSGSRRFTIPFDRQQLADYLNVDRSALSNELSKMQREGLLRTKRNYFELLGEEEG</sequence>
<dbReference type="InterPro" id="IPR018490">
    <property type="entry name" value="cNMP-bd_dom_sf"/>
</dbReference>
<keyword evidence="2" id="KW-0238">DNA-binding</keyword>
<evidence type="ECO:0000313" key="6">
    <source>
        <dbReference type="EMBL" id="HJC40272.1"/>
    </source>
</evidence>
<evidence type="ECO:0000256" key="1">
    <source>
        <dbReference type="ARBA" id="ARBA00023015"/>
    </source>
</evidence>
<gene>
    <name evidence="6" type="ORF">H9701_01790</name>
</gene>
<dbReference type="AlphaFoldDB" id="A0A9D2SYZ6"/>